<feature type="compositionally biased region" description="Polar residues" evidence="3">
    <location>
        <begin position="11"/>
        <end position="28"/>
    </location>
</feature>
<evidence type="ECO:0000256" key="1">
    <source>
        <dbReference type="ARBA" id="ARBA00023254"/>
    </source>
</evidence>
<evidence type="ECO:0000256" key="3">
    <source>
        <dbReference type="SAM" id="MobiDB-lite"/>
    </source>
</evidence>
<dbReference type="PANTHER" id="PTHR28575:SF1">
    <property type="entry name" value="MEIOSIS-SPECIFIC PROTEIN MEI4"/>
    <property type="match status" value="1"/>
</dbReference>
<dbReference type="RefSeq" id="XP_070415097.1">
    <property type="nucleotide sequence ID" value="XM_070558996.1"/>
</dbReference>
<feature type="region of interest" description="Disordered" evidence="3">
    <location>
        <begin position="1"/>
        <end position="55"/>
    </location>
</feature>
<organism evidence="4 5">
    <name type="scientific">Equus przewalskii</name>
    <name type="common">Przewalski's horse</name>
    <name type="synonym">Equus caballus przewalskii</name>
    <dbReference type="NCBI Taxonomy" id="9798"/>
    <lineage>
        <taxon>Eukaryota</taxon>
        <taxon>Metazoa</taxon>
        <taxon>Chordata</taxon>
        <taxon>Craniata</taxon>
        <taxon>Vertebrata</taxon>
        <taxon>Euteleostomi</taxon>
        <taxon>Mammalia</taxon>
        <taxon>Eutheria</taxon>
        <taxon>Laurasiatheria</taxon>
        <taxon>Perissodactyla</taxon>
        <taxon>Equidae</taxon>
        <taxon>Equus</taxon>
    </lineage>
</organism>
<keyword evidence="1" id="KW-0469">Meiosis</keyword>
<proteinExistence type="inferred from homology"/>
<sequence length="320" mass="36338">MSVPSTCDGDPSTQLQAQEPRCSENTLSLLEDSGCGLSNEQRTEPSEMSQHFGESCTPTPFPPLPIVKRHGATPENPLSSHMQFLQHLLELKNLTESGSLKTDLSLFENDYSAVSDSVFQLLDGLIAFYRKPKFPFSSFWTEAVDTLARLISDCNLSIRILKKCSKKLEEFEKTLLQIILRNNHINRFQVQHCVSQCLVTLGSCSLLRKSIISLLLSEVNIFADDLGTINQVQASYDVTRYENIFSLFWVLEQLLQKETEKGNTSSIGHDDQEIKKFLQKHDETIFQLSDAFPLFTFYLWRLGILLNSVERETVETNSFP</sequence>
<name>A0ABM4JGM9_EQUPR</name>
<dbReference type="PANTHER" id="PTHR28575">
    <property type="entry name" value="MEIOSIS-SPECIFIC PROTEIN MEI4"/>
    <property type="match status" value="1"/>
</dbReference>
<accession>A0ABM4JGM9</accession>
<keyword evidence="4" id="KW-1185">Reference proteome</keyword>
<comment type="similarity">
    <text evidence="2">Belongs to the MEI4L family.</text>
</comment>
<evidence type="ECO:0000313" key="5">
    <source>
        <dbReference type="RefSeq" id="XP_070415097.1"/>
    </source>
</evidence>
<dbReference type="Pfam" id="PF13971">
    <property type="entry name" value="Mei4"/>
    <property type="match status" value="1"/>
</dbReference>
<dbReference type="Proteomes" id="UP001652662">
    <property type="component" value="Chromosome 9"/>
</dbReference>
<dbReference type="InterPro" id="IPR025888">
    <property type="entry name" value="MEI4"/>
</dbReference>
<evidence type="ECO:0000313" key="4">
    <source>
        <dbReference type="Proteomes" id="UP001652662"/>
    </source>
</evidence>
<protein>
    <submittedName>
        <fullName evidence="5">Meiosis-specific protein MEI4 isoform X6</fullName>
    </submittedName>
</protein>
<evidence type="ECO:0000256" key="2">
    <source>
        <dbReference type="ARBA" id="ARBA00093453"/>
    </source>
</evidence>
<reference evidence="5" key="1">
    <citation type="submission" date="2025-08" db="UniProtKB">
        <authorList>
            <consortium name="RefSeq"/>
        </authorList>
    </citation>
    <scope>IDENTIFICATION</scope>
    <source>
        <tissue evidence="5">Blood</tissue>
    </source>
</reference>
<gene>
    <name evidence="5" type="primary">MEI4</name>
</gene>
<dbReference type="GeneID" id="103557358"/>